<dbReference type="NCBIfam" id="NF005759">
    <property type="entry name" value="PRK07583.1"/>
    <property type="match status" value="1"/>
</dbReference>
<dbReference type="EMBL" id="CP152276">
    <property type="protein sequence ID" value="XAE43976.1"/>
    <property type="molecule type" value="Genomic_DNA"/>
</dbReference>
<dbReference type="Pfam" id="PF07969">
    <property type="entry name" value="Amidohydro_3"/>
    <property type="match status" value="2"/>
</dbReference>
<dbReference type="SUPFAM" id="SSF51556">
    <property type="entry name" value="Metallo-dependent hydrolases"/>
    <property type="match status" value="1"/>
</dbReference>
<dbReference type="CDD" id="cd01293">
    <property type="entry name" value="Bact_CD"/>
    <property type="match status" value="1"/>
</dbReference>
<proteinExistence type="predicted"/>
<dbReference type="InterPro" id="IPR052349">
    <property type="entry name" value="Metallo-hydrolase_Enzymes"/>
</dbReference>
<dbReference type="PANTHER" id="PTHR32027:SF0">
    <property type="entry name" value="CYTOSINE DEAMINASE"/>
    <property type="match status" value="1"/>
</dbReference>
<dbReference type="SUPFAM" id="SSF51338">
    <property type="entry name" value="Composite domain of metallo-dependent hydrolases"/>
    <property type="match status" value="1"/>
</dbReference>
<dbReference type="GO" id="GO:0004131">
    <property type="term" value="F:cytosine deaminase activity"/>
    <property type="evidence" value="ECO:0007669"/>
    <property type="project" value="UniProtKB-EC"/>
</dbReference>
<evidence type="ECO:0000313" key="3">
    <source>
        <dbReference type="Proteomes" id="UP001449795"/>
    </source>
</evidence>
<keyword evidence="2" id="KW-0378">Hydrolase</keyword>
<dbReference type="EC" id="3.5.4.1" evidence="2"/>
<feature type="domain" description="Amidohydrolase 3" evidence="1">
    <location>
        <begin position="60"/>
        <end position="195"/>
    </location>
</feature>
<sequence length="425" mass="45619">MFEMSGSRHVLRRARIPAALTPWRAPGGGGGEWVECDIVIADGRIAALERLPPESGMPETDLAGGMVWPAFADIHTHLDKAFIWDRAPNPDGTFAGAVQAVTADRERHWTEQDVRRRMEFALASAHTHGTRAIRTHLDIAGAHGRRVWPLIRALQAEWAGRVALQAVALVMPEAYDGAQGAEIARAAAGTPGGMLGAVLMGHNTGEAVLDRLFGLARDHGLDLDLHVDENGEAGETALEQVAAASARHRFAGRVVCGHCCSLSVQQAARARDIAARVADAGIGVVSLPQCNLYLQDRAAGATPRWRGITLVHELADAGADVMFASDNVRDPFHAYGDFDMMTVFGAAVRIAHLDHPFGAWPAAVTGTPMRRMGLGDGMIRPGAPADLVLFEARTMNELLSRPDRRAVVRGGRAIAERPPSYRELA</sequence>
<evidence type="ECO:0000259" key="1">
    <source>
        <dbReference type="Pfam" id="PF07969"/>
    </source>
</evidence>
<dbReference type="InterPro" id="IPR013108">
    <property type="entry name" value="Amidohydro_3"/>
</dbReference>
<accession>A0ABZ3D963</accession>
<protein>
    <submittedName>
        <fullName evidence="2">Cytosine deaminase</fullName>
        <ecNumber evidence="2">3.5.4.1</ecNumber>
    </submittedName>
</protein>
<gene>
    <name evidence="2" type="ORF">AAC691_05960</name>
</gene>
<dbReference type="PANTHER" id="PTHR32027">
    <property type="entry name" value="CYTOSINE DEAMINASE"/>
    <property type="match status" value="1"/>
</dbReference>
<feature type="domain" description="Amidohydrolase 3" evidence="1">
    <location>
        <begin position="205"/>
        <end position="412"/>
    </location>
</feature>
<dbReference type="Gene3D" id="2.30.40.10">
    <property type="entry name" value="Urease, subunit C, domain 1"/>
    <property type="match status" value="1"/>
</dbReference>
<reference evidence="2 3" key="1">
    <citation type="submission" date="2024-04" db="EMBL/GenBank/DDBJ databases">
        <title>Complete genome sequence of Nguyenibacter vanlangesis HBCM-1154, a strain capable of nitrogen fixation, IAA production, and phosphorus solubilization isolated from sugarcane soil.</title>
        <authorList>
            <person name="MY HANH P."/>
        </authorList>
    </citation>
    <scope>NUCLEOTIDE SEQUENCE [LARGE SCALE GENOMIC DNA]</scope>
    <source>
        <strain evidence="2 3">HBCM 1154</strain>
    </source>
</reference>
<name>A0ABZ3D963_9PROT</name>
<dbReference type="InterPro" id="IPR032466">
    <property type="entry name" value="Metal_Hydrolase"/>
</dbReference>
<dbReference type="InterPro" id="IPR011059">
    <property type="entry name" value="Metal-dep_hydrolase_composite"/>
</dbReference>
<dbReference type="Gene3D" id="3.20.20.140">
    <property type="entry name" value="Metal-dependent hydrolases"/>
    <property type="match status" value="1"/>
</dbReference>
<dbReference type="RefSeq" id="WP_342629306.1">
    <property type="nucleotide sequence ID" value="NZ_CP152276.1"/>
</dbReference>
<dbReference type="Proteomes" id="UP001449795">
    <property type="component" value="Chromosome"/>
</dbReference>
<keyword evidence="3" id="KW-1185">Reference proteome</keyword>
<organism evidence="2 3">
    <name type="scientific">Nguyenibacter vanlangensis</name>
    <dbReference type="NCBI Taxonomy" id="1216886"/>
    <lineage>
        <taxon>Bacteria</taxon>
        <taxon>Pseudomonadati</taxon>
        <taxon>Pseudomonadota</taxon>
        <taxon>Alphaproteobacteria</taxon>
        <taxon>Acetobacterales</taxon>
        <taxon>Acetobacteraceae</taxon>
        <taxon>Nguyenibacter</taxon>
    </lineage>
</organism>
<evidence type="ECO:0000313" key="2">
    <source>
        <dbReference type="EMBL" id="XAE43976.1"/>
    </source>
</evidence>